<feature type="compositionally biased region" description="Basic and acidic residues" evidence="1">
    <location>
        <begin position="163"/>
        <end position="191"/>
    </location>
</feature>
<proteinExistence type="predicted"/>
<feature type="compositionally biased region" description="Basic and acidic residues" evidence="1">
    <location>
        <begin position="258"/>
        <end position="268"/>
    </location>
</feature>
<dbReference type="EMBL" id="JACVVK020000156">
    <property type="protein sequence ID" value="KAK7488001.1"/>
    <property type="molecule type" value="Genomic_DNA"/>
</dbReference>
<comment type="caution">
    <text evidence="3">The sequence shown here is derived from an EMBL/GenBank/DDBJ whole genome shotgun (WGS) entry which is preliminary data.</text>
</comment>
<sequence length="491" mass="54562">MPFFVELGITEHALICSVGLFAYRCLWNCGMRNKTHIVIIFVMAGVVFNLITRGSLMHALLMLSWDLVCPAETLVIDADQSLQITFFSKPTFRRIIYFLPLIGIVYIKRIFLEVFFRISFSGDDQVDNINQPGAIHQQPDNDKPENNNQPDNSDQPDNSGKTKKSDQQDSSGRPENKGKPEKSDQLEKSNHPENNGQPHNNDQLDESDQLENNDRLDKSDQPENNDQLDKNDQPENNDQFDKSDQPESNHQPESSDQPDDKKQPKKGDDPLSPLVWVVLWAVFMADVVISVETNTNHDPQPCSFISVERAVCLYLIVSLCLLPLSWLFNPHIQAALWRCCRSKLRAANKQFAYDVLTEITSPDSEKPPLAGSQNIPLVEPLKLPLAGPQATSLARFQTTLLKLPLAGPQTPPLARSHTTPFARSQDPSVAGSETPPLAGSQTPPFAGSPTSRLAGSQTTALAGPWPHNQEGQALKAHRVCMTSTTDTSIYI</sequence>
<feature type="region of interest" description="Disordered" evidence="1">
    <location>
        <begin position="129"/>
        <end position="268"/>
    </location>
</feature>
<reference evidence="3 4" key="1">
    <citation type="journal article" date="2023" name="Sci. Data">
        <title>Genome assembly of the Korean intertidal mud-creeper Batillaria attramentaria.</title>
        <authorList>
            <person name="Patra A.K."/>
            <person name="Ho P.T."/>
            <person name="Jun S."/>
            <person name="Lee S.J."/>
            <person name="Kim Y."/>
            <person name="Won Y.J."/>
        </authorList>
    </citation>
    <scope>NUCLEOTIDE SEQUENCE [LARGE SCALE GENOMIC DNA]</scope>
    <source>
        <strain evidence="3">Wonlab-2016</strain>
    </source>
</reference>
<feature type="transmembrane region" description="Helical" evidence="2">
    <location>
        <begin position="12"/>
        <end position="30"/>
    </location>
</feature>
<evidence type="ECO:0000256" key="1">
    <source>
        <dbReference type="SAM" id="MobiDB-lite"/>
    </source>
</evidence>
<feature type="transmembrane region" description="Helical" evidence="2">
    <location>
        <begin position="37"/>
        <end position="56"/>
    </location>
</feature>
<feature type="transmembrane region" description="Helical" evidence="2">
    <location>
        <begin position="271"/>
        <end position="291"/>
    </location>
</feature>
<evidence type="ECO:0000313" key="4">
    <source>
        <dbReference type="Proteomes" id="UP001519460"/>
    </source>
</evidence>
<keyword evidence="2" id="KW-0812">Transmembrane</keyword>
<feature type="transmembrane region" description="Helical" evidence="2">
    <location>
        <begin position="95"/>
        <end position="112"/>
    </location>
</feature>
<keyword evidence="2" id="KW-0472">Membrane</keyword>
<gene>
    <name evidence="3" type="ORF">BaRGS_00020746</name>
</gene>
<dbReference type="AlphaFoldDB" id="A0ABD0KM61"/>
<accession>A0ABD0KM61</accession>
<keyword evidence="4" id="KW-1185">Reference proteome</keyword>
<protein>
    <submittedName>
        <fullName evidence="3">Uncharacterized protein</fullName>
    </submittedName>
</protein>
<feature type="compositionally biased region" description="Basic and acidic residues" evidence="1">
    <location>
        <begin position="212"/>
        <end position="247"/>
    </location>
</feature>
<keyword evidence="2" id="KW-1133">Transmembrane helix</keyword>
<feature type="compositionally biased region" description="Polar residues" evidence="1">
    <location>
        <begin position="192"/>
        <end position="201"/>
    </location>
</feature>
<feature type="compositionally biased region" description="Low complexity" evidence="1">
    <location>
        <begin position="146"/>
        <end position="159"/>
    </location>
</feature>
<feature type="transmembrane region" description="Helical" evidence="2">
    <location>
        <begin position="311"/>
        <end position="328"/>
    </location>
</feature>
<feature type="compositionally biased region" description="Polar residues" evidence="1">
    <location>
        <begin position="416"/>
        <end position="427"/>
    </location>
</feature>
<organism evidence="3 4">
    <name type="scientific">Batillaria attramentaria</name>
    <dbReference type="NCBI Taxonomy" id="370345"/>
    <lineage>
        <taxon>Eukaryota</taxon>
        <taxon>Metazoa</taxon>
        <taxon>Spiralia</taxon>
        <taxon>Lophotrochozoa</taxon>
        <taxon>Mollusca</taxon>
        <taxon>Gastropoda</taxon>
        <taxon>Caenogastropoda</taxon>
        <taxon>Sorbeoconcha</taxon>
        <taxon>Cerithioidea</taxon>
        <taxon>Batillariidae</taxon>
        <taxon>Batillaria</taxon>
    </lineage>
</organism>
<dbReference type="Proteomes" id="UP001519460">
    <property type="component" value="Unassembled WGS sequence"/>
</dbReference>
<feature type="region of interest" description="Disordered" evidence="1">
    <location>
        <begin position="407"/>
        <end position="470"/>
    </location>
</feature>
<name>A0ABD0KM61_9CAEN</name>
<evidence type="ECO:0000313" key="3">
    <source>
        <dbReference type="EMBL" id="KAK7488001.1"/>
    </source>
</evidence>
<evidence type="ECO:0000256" key="2">
    <source>
        <dbReference type="SAM" id="Phobius"/>
    </source>
</evidence>
<feature type="compositionally biased region" description="Polar residues" evidence="1">
    <location>
        <begin position="439"/>
        <end position="460"/>
    </location>
</feature>